<evidence type="ECO:0000259" key="6">
    <source>
        <dbReference type="PROSITE" id="PS50901"/>
    </source>
</evidence>
<accession>I5AXF0</accession>
<feature type="binding site" evidence="3">
    <location>
        <begin position="712"/>
        <end position="719"/>
    </location>
    <ligand>
        <name>ATP</name>
        <dbReference type="ChEBI" id="CHEBI:30616"/>
    </ligand>
</feature>
<dbReference type="eggNOG" id="COG0433">
    <property type="taxonomic scope" value="Bacteria"/>
</dbReference>
<proteinExistence type="predicted"/>
<evidence type="ECO:0000313" key="8">
    <source>
        <dbReference type="Proteomes" id="UP000005753"/>
    </source>
</evidence>
<feature type="domain" description="FHA" evidence="5">
    <location>
        <begin position="117"/>
        <end position="167"/>
    </location>
</feature>
<dbReference type="InterPro" id="IPR000253">
    <property type="entry name" value="FHA_dom"/>
</dbReference>
<dbReference type="PANTHER" id="PTHR22683:SF1">
    <property type="entry name" value="TYPE VII SECRETION SYSTEM PROTEIN ESSC"/>
    <property type="match status" value="1"/>
</dbReference>
<dbReference type="STRING" id="633697.EubceDRAFT1_2773"/>
<keyword evidence="8" id="KW-1185">Reference proteome</keyword>
<feature type="domain" description="FtsK" evidence="6">
    <location>
        <begin position="1134"/>
        <end position="1321"/>
    </location>
</feature>
<dbReference type="InterPro" id="IPR008984">
    <property type="entry name" value="SMAD_FHA_dom_sf"/>
</dbReference>
<dbReference type="OrthoDB" id="9807790at2"/>
<dbReference type="PROSITE" id="PS50901">
    <property type="entry name" value="FTSK"/>
    <property type="match status" value="2"/>
</dbReference>
<name>I5AXF0_EUBC6</name>
<evidence type="ECO:0000259" key="5">
    <source>
        <dbReference type="PROSITE" id="PS50006"/>
    </source>
</evidence>
<dbReference type="InterPro" id="IPR050206">
    <property type="entry name" value="FtsK/SpoIIIE/SftA"/>
</dbReference>
<dbReference type="Gene3D" id="2.60.200.20">
    <property type="match status" value="1"/>
</dbReference>
<feature type="domain" description="FtsK" evidence="6">
    <location>
        <begin position="690"/>
        <end position="890"/>
    </location>
</feature>
<dbReference type="PROSITE" id="PS50006">
    <property type="entry name" value="FHA_DOMAIN"/>
    <property type="match status" value="1"/>
</dbReference>
<dbReference type="eggNOG" id="COG1716">
    <property type="taxonomic scope" value="Bacteria"/>
</dbReference>
<dbReference type="eggNOG" id="COG1674">
    <property type="taxonomic scope" value="Bacteria"/>
</dbReference>
<dbReference type="Pfam" id="PF00498">
    <property type="entry name" value="FHA"/>
    <property type="match status" value="1"/>
</dbReference>
<dbReference type="GO" id="GO:0005524">
    <property type="term" value="F:ATP binding"/>
    <property type="evidence" value="ECO:0007669"/>
    <property type="project" value="UniProtKB-UniRule"/>
</dbReference>
<dbReference type="PANTHER" id="PTHR22683">
    <property type="entry name" value="SPORULATION PROTEIN RELATED"/>
    <property type="match status" value="1"/>
</dbReference>
<keyword evidence="1 3" id="KW-0547">Nucleotide-binding</keyword>
<sequence>MIDRIMIFSQKTRTEFQLPTLSEEVYVFKLEKQVWDLTDTISIRMDARNGQWVFARAENYSLMRREGSAFERPLASMERIMFKEAGSGVKLLLVPMESAPQIPVFRKYLLDPGKSPVTIGADPSCTICIQGNPVISGLHASLVYLENYGWALKNNGTNGSYLSKKYVTSGSGLEYGDQINLFGCRMIYLQDVLAVDESSLPGVTISVQLPQADQRQLAVIARQNLPSDREETEALFKSAPRVMADYDRTEINIDPPPTPQEGNQTSLLNTIGPSITMVIPMAAGMALMGVSGGLSIIMVVGSALVMTFWTTKNYFAQKKQIKAFERLRRDKYVAYLGKKEREIAVAYNEASQIITSNYPETKECLKYDRNTPALWNRKKEQADYLFVRLGIGSLPFEKPVRIPQEHFTLVDDDLAERPAKIRNMFAELKEVPVGFNLDDGPVFGIVGGEDKTGVYPLLRTLLVQLAANYSYIDMKIVFLCNGENSEDRRLLEQVKWLPHIWSDDRKVRYAGDSEDSIREVLNEIAPVLKSRWETQKGGSGLNEEVQGARYIIIATDRCYIENNMVSIYLSDVQVPVGATTFICAEHFNELPGFCTHVIENDESFNGIYAVHNLIHNSIRFDTAAPEKFAEFVHNLSSIRIQAPQQQEGIPKAITFFDMYHVKTPDDLQILDRWNKNRAYVSMSVPVGMASGEMYCNLDIHEKAHGPHGLVAGTTGSGKSETLMTFILSLAVNFSPEDISFLLVDFKGGGLTGPFDNPEHPLPHLAGTITNLGGNQIQRALVSITSENVRRQKLLASVGASDIYEYGKMYKNQEVLIPLPHLLIIVDEFAELKKQYPDFMAELISVAAIGRSLGVHLILATQKPAGVVDEKINSNTRFRVCLKVASQQDSKDMLKRPDAAFIPGNGRGFLRVGEDEIFQMFQSGWSGAEYAADDSVEQDDIAALYMITGRVMVTGTHQKMLRREKKASEWATQLIRAVRDVLGETPEQLSLYLMNNESMTGLTERFYRYFAEHGINIAHSPANNEKILNLLTVYDLCTKQGEGQEVTPEQLRQAAQNTGRLLPEPAAKKQIDAVVEKLWDLAVEHKLVLEKQLWLPELPTELYLKDLEQYNTEKQGVWSLQAAIGRMDDPAHQYQTTVFMDFANVGNYAVIGSVLTGKSTLLQTTLCSMLKTYTADQVNVYCLDFSGRNLEIFREAPQVGGVLTEQSIDSISNFFFMISQILKERKSRIRGVSFGQYQMLKDPSADTMPAILIVIDQYGTFREKTENVYDQAILQLAVEGQAYGIYLLFTAAGITTAEIPSKLGDAFKGRLVLQLNDTYEYRNILGVQKTGTLPEEGLRGRGLLNWHGEALEFQTAIVASAGDDFGRSRKVQEFCRELASDWKGKAAKPIPMIPKEPKFTDYLKLPEVSELLADDRSLPVGYDQSSAYPYSLDFSKFLHYLVSGRKKAGRANFMNLIMKMVAEKGGRIVVFGNGVGALKKLSDEIGAEYINDSEDLLPFCLSFKDEVSRRNARKHELEISGKSDEEIYEAMLDEERIYFLIEDLAEFTDHLYHPAEGCHDVKGFFETMAEKVWYHQLFFFHGVNHEETMSVRGTAFYKAVVRDGTGMHFGGNVAAQQLLTFDYVTGYKEQSKIEPPEVGMASTGDGQMKAGWVIVPDALK</sequence>
<reference evidence="7 8" key="1">
    <citation type="submission" date="2010-08" db="EMBL/GenBank/DDBJ databases">
        <authorList>
            <consortium name="US DOE Joint Genome Institute (JGI-PGF)"/>
            <person name="Lucas S."/>
            <person name="Copeland A."/>
            <person name="Lapidus A."/>
            <person name="Cheng J.-F."/>
            <person name="Bruce D."/>
            <person name="Goodwin L."/>
            <person name="Pitluck S."/>
            <person name="Land M.L."/>
            <person name="Hauser L."/>
            <person name="Chang Y.-J."/>
            <person name="Anderson I.J."/>
            <person name="Johnson E."/>
            <person name="Mulhopadhyay B."/>
            <person name="Kyrpides N."/>
            <person name="Woyke T.J."/>
        </authorList>
    </citation>
    <scope>NUCLEOTIDE SEQUENCE [LARGE SCALE GENOMIC DNA]</scope>
    <source>
        <strain evidence="7 8">6</strain>
    </source>
</reference>
<keyword evidence="4" id="KW-1133">Transmembrane helix</keyword>
<dbReference type="SUPFAM" id="SSF49879">
    <property type="entry name" value="SMAD/FHA domain"/>
    <property type="match status" value="1"/>
</dbReference>
<protein>
    <submittedName>
        <fullName evidence="7">DNA segregation ATPase, FtsK/SpoIIIE family</fullName>
    </submittedName>
</protein>
<keyword evidence="4" id="KW-0472">Membrane</keyword>
<dbReference type="HOGENOM" id="CLU_003134_2_1_9"/>
<dbReference type="Gene3D" id="3.40.50.300">
    <property type="entry name" value="P-loop containing nucleotide triphosphate hydrolases"/>
    <property type="match status" value="3"/>
</dbReference>
<reference evidence="7 8" key="2">
    <citation type="submission" date="2012-02" db="EMBL/GenBank/DDBJ databases">
        <title>Improved High-Quality Draft sequence of Eubacterium cellulosolvens 6.</title>
        <authorList>
            <consortium name="US DOE Joint Genome Institute"/>
            <person name="Lucas S."/>
            <person name="Han J."/>
            <person name="Lapidus A."/>
            <person name="Cheng J.-F."/>
            <person name="Goodwin L."/>
            <person name="Pitluck S."/>
            <person name="Peters L."/>
            <person name="Mikhailova N."/>
            <person name="Gu W."/>
            <person name="Detter J.C."/>
            <person name="Han C."/>
            <person name="Tapia R."/>
            <person name="Land M."/>
            <person name="Hauser L."/>
            <person name="Kyrpides N."/>
            <person name="Ivanova N."/>
            <person name="Pagani I."/>
            <person name="Johnson E."/>
            <person name="Mukhopadhyay B."/>
            <person name="Anderson I."/>
            <person name="Woyke T."/>
        </authorList>
    </citation>
    <scope>NUCLEOTIDE SEQUENCE [LARGE SCALE GENOMIC DNA]</scope>
    <source>
        <strain evidence="7 8">6</strain>
    </source>
</reference>
<evidence type="ECO:0000313" key="7">
    <source>
        <dbReference type="EMBL" id="EIM58473.1"/>
    </source>
</evidence>
<keyword evidence="2 3" id="KW-0067">ATP-binding</keyword>
<feature type="binding site" evidence="3">
    <location>
        <begin position="1151"/>
        <end position="1158"/>
    </location>
    <ligand>
        <name>ATP</name>
        <dbReference type="ChEBI" id="CHEBI:30616"/>
    </ligand>
</feature>
<evidence type="ECO:0000256" key="1">
    <source>
        <dbReference type="ARBA" id="ARBA00022741"/>
    </source>
</evidence>
<organism evidence="7 8">
    <name type="scientific">Eubacterium cellulosolvens (strain ATCC 43171 / JCM 9499 / 6)</name>
    <name type="common">Cillobacterium cellulosolvens</name>
    <dbReference type="NCBI Taxonomy" id="633697"/>
    <lineage>
        <taxon>Bacteria</taxon>
        <taxon>Bacillati</taxon>
        <taxon>Bacillota</taxon>
        <taxon>Clostridia</taxon>
        <taxon>Eubacteriales</taxon>
        <taxon>Eubacteriaceae</taxon>
        <taxon>Eubacterium</taxon>
    </lineage>
</organism>
<evidence type="ECO:0000256" key="2">
    <source>
        <dbReference type="ARBA" id="ARBA00022840"/>
    </source>
</evidence>
<dbReference type="InterPro" id="IPR027417">
    <property type="entry name" value="P-loop_NTPase"/>
</dbReference>
<dbReference type="SUPFAM" id="SSF52540">
    <property type="entry name" value="P-loop containing nucleoside triphosphate hydrolases"/>
    <property type="match status" value="2"/>
</dbReference>
<gene>
    <name evidence="7" type="ORF">EubceDRAFT1_2773</name>
</gene>
<evidence type="ECO:0000256" key="3">
    <source>
        <dbReference type="PROSITE-ProRule" id="PRU00289"/>
    </source>
</evidence>
<evidence type="ECO:0000256" key="4">
    <source>
        <dbReference type="SAM" id="Phobius"/>
    </source>
</evidence>
<dbReference type="GO" id="GO:0003677">
    <property type="term" value="F:DNA binding"/>
    <property type="evidence" value="ECO:0007669"/>
    <property type="project" value="InterPro"/>
</dbReference>
<dbReference type="CDD" id="cd01127">
    <property type="entry name" value="TrwB_TraG_TraD_VirD4"/>
    <property type="match status" value="1"/>
</dbReference>
<keyword evidence="4" id="KW-0812">Transmembrane</keyword>
<dbReference type="InterPro" id="IPR002543">
    <property type="entry name" value="FtsK_dom"/>
</dbReference>
<dbReference type="EMBL" id="CM001487">
    <property type="protein sequence ID" value="EIM58473.1"/>
    <property type="molecule type" value="Genomic_DNA"/>
</dbReference>
<feature type="transmembrane region" description="Helical" evidence="4">
    <location>
        <begin position="286"/>
        <end position="309"/>
    </location>
</feature>
<dbReference type="Proteomes" id="UP000005753">
    <property type="component" value="Chromosome"/>
</dbReference>
<dbReference type="Pfam" id="PF01580">
    <property type="entry name" value="FtsK_SpoIIIE"/>
    <property type="match status" value="2"/>
</dbReference>
<dbReference type="CDD" id="cd00060">
    <property type="entry name" value="FHA"/>
    <property type="match status" value="1"/>
</dbReference>